<gene>
    <name evidence="2" type="ORF">Q5P01_024193</name>
</gene>
<protein>
    <submittedName>
        <fullName evidence="2">Uncharacterized protein</fullName>
    </submittedName>
</protein>
<dbReference type="AlphaFoldDB" id="A0AA88IRV1"/>
<evidence type="ECO:0000256" key="1">
    <source>
        <dbReference type="SAM" id="MobiDB-lite"/>
    </source>
</evidence>
<proteinExistence type="predicted"/>
<feature type="region of interest" description="Disordered" evidence="1">
    <location>
        <begin position="110"/>
        <end position="132"/>
    </location>
</feature>
<dbReference type="EMBL" id="JAUPFM010000020">
    <property type="protein sequence ID" value="KAK2818632.1"/>
    <property type="molecule type" value="Genomic_DNA"/>
</dbReference>
<evidence type="ECO:0000313" key="3">
    <source>
        <dbReference type="Proteomes" id="UP001187415"/>
    </source>
</evidence>
<evidence type="ECO:0000313" key="2">
    <source>
        <dbReference type="EMBL" id="KAK2818632.1"/>
    </source>
</evidence>
<organism evidence="2 3">
    <name type="scientific">Channa striata</name>
    <name type="common">Snakehead murrel</name>
    <name type="synonym">Ophicephalus striatus</name>
    <dbReference type="NCBI Taxonomy" id="64152"/>
    <lineage>
        <taxon>Eukaryota</taxon>
        <taxon>Metazoa</taxon>
        <taxon>Chordata</taxon>
        <taxon>Craniata</taxon>
        <taxon>Vertebrata</taxon>
        <taxon>Euteleostomi</taxon>
        <taxon>Actinopterygii</taxon>
        <taxon>Neopterygii</taxon>
        <taxon>Teleostei</taxon>
        <taxon>Neoteleostei</taxon>
        <taxon>Acanthomorphata</taxon>
        <taxon>Anabantaria</taxon>
        <taxon>Anabantiformes</taxon>
        <taxon>Channoidei</taxon>
        <taxon>Channidae</taxon>
        <taxon>Channa</taxon>
    </lineage>
</organism>
<comment type="caution">
    <text evidence="2">The sequence shown here is derived from an EMBL/GenBank/DDBJ whole genome shotgun (WGS) entry which is preliminary data.</text>
</comment>
<dbReference type="Proteomes" id="UP001187415">
    <property type="component" value="Unassembled WGS sequence"/>
</dbReference>
<accession>A0AA88IRV1</accession>
<sequence>MQTLDVLSSGTCPTFLSHALDTGQARLARGPDALMTLHRAESPEEAETGGDTSLNQACRCLLSNRGWHRQSPTAQARGGVTLGGPGQSRGRTSQASALSHLHVRNCASVRVPTAGERRLSPRRSAQRGETRSSTRHLSVETIIFVRLIIVVVVRVVQRSAKSHVLRPDWTLIPTAAVVHTEDSL</sequence>
<feature type="region of interest" description="Disordered" evidence="1">
    <location>
        <begin position="71"/>
        <end position="96"/>
    </location>
</feature>
<keyword evidence="3" id="KW-1185">Reference proteome</keyword>
<name>A0AA88IRV1_CHASR</name>
<reference evidence="2" key="1">
    <citation type="submission" date="2023-07" db="EMBL/GenBank/DDBJ databases">
        <title>Chromosome-level Genome Assembly of Striped Snakehead (Channa striata).</title>
        <authorList>
            <person name="Liu H."/>
        </authorList>
    </citation>
    <scope>NUCLEOTIDE SEQUENCE</scope>
    <source>
        <strain evidence="2">Gz</strain>
        <tissue evidence="2">Muscle</tissue>
    </source>
</reference>